<dbReference type="InterPro" id="IPR036291">
    <property type="entry name" value="NAD(P)-bd_dom_sf"/>
</dbReference>
<dbReference type="Proteomes" id="UP000012117">
    <property type="component" value="Unassembled WGS sequence"/>
</dbReference>
<comment type="caution">
    <text evidence="3">The sequence shown here is derived from an EMBL/GenBank/DDBJ whole genome shotgun (WGS) entry which is preliminary data.</text>
</comment>
<dbReference type="EMBL" id="AKWN02000029">
    <property type="protein sequence ID" value="EMP09455.1"/>
    <property type="molecule type" value="Genomic_DNA"/>
</dbReference>
<name>M7A635_LEPIR</name>
<evidence type="ECO:0000256" key="1">
    <source>
        <dbReference type="ARBA" id="ARBA00007637"/>
    </source>
</evidence>
<dbReference type="SUPFAM" id="SSF51735">
    <property type="entry name" value="NAD(P)-binding Rossmann-fold domains"/>
    <property type="match status" value="1"/>
</dbReference>
<accession>M7A635</accession>
<reference evidence="3 4" key="1">
    <citation type="submission" date="2013-01" db="EMBL/GenBank/DDBJ databases">
        <authorList>
            <person name="Harkins D.M."/>
            <person name="Durkin A.S."/>
            <person name="Brinkac L.M."/>
            <person name="Haft D.H."/>
            <person name="Selengut J.D."/>
            <person name="Sanka R."/>
            <person name="DePew J."/>
            <person name="Purushe J."/>
            <person name="Picardeau M."/>
            <person name="Werts C."/>
            <person name="Goarant C."/>
            <person name="Vinetz J.M."/>
            <person name="Sutton G.G."/>
            <person name="Nierman W.C."/>
            <person name="Fouts D.E."/>
        </authorList>
    </citation>
    <scope>NUCLEOTIDE SEQUENCE [LARGE SCALE GENOMIC DNA]</scope>
    <source>
        <strain evidence="3 4">200701872</strain>
    </source>
</reference>
<dbReference type="InterPro" id="IPR001509">
    <property type="entry name" value="Epimerase_deHydtase"/>
</dbReference>
<sequence length="193" mass="21575">MPIDEDVRDEPLTFYDISKLSAEHYLKQCIREGWILGCILRLANVYGGSKPGQEKDRGILDRVFHRALKGEAIQIYGDGTFLRDYIHIDDVVSAFISASDHIENTNGKHFIIGSGKSYSIREAFETAVNIAFEIGGLKSKIEYVDLPINGSPIDSRSVIYDISSFRSATGWSPNFLLESGLRHSYILKNGTNV</sequence>
<feature type="domain" description="NAD-dependent epimerase/dehydratase" evidence="2">
    <location>
        <begin position="3"/>
        <end position="113"/>
    </location>
</feature>
<dbReference type="Pfam" id="PF01370">
    <property type="entry name" value="Epimerase"/>
    <property type="match status" value="1"/>
</dbReference>
<proteinExistence type="inferred from homology"/>
<evidence type="ECO:0000313" key="3">
    <source>
        <dbReference type="EMBL" id="EMP09455.1"/>
    </source>
</evidence>
<comment type="similarity">
    <text evidence="1">Belongs to the NAD(P)-dependent epimerase/dehydratase family.</text>
</comment>
<dbReference type="BioCyc" id="LINT1193029:G11R4-3012-MONOMER"/>
<dbReference type="AlphaFoldDB" id="M7A635"/>
<dbReference type="PANTHER" id="PTHR43000">
    <property type="entry name" value="DTDP-D-GLUCOSE 4,6-DEHYDRATASE-RELATED"/>
    <property type="match status" value="1"/>
</dbReference>
<organism evidence="3 4">
    <name type="scientific">Leptospira interrogans serovar Pyrogenes str. 200701872</name>
    <dbReference type="NCBI Taxonomy" id="1193029"/>
    <lineage>
        <taxon>Bacteria</taxon>
        <taxon>Pseudomonadati</taxon>
        <taxon>Spirochaetota</taxon>
        <taxon>Spirochaetia</taxon>
        <taxon>Leptospirales</taxon>
        <taxon>Leptospiraceae</taxon>
        <taxon>Leptospira</taxon>
    </lineage>
</organism>
<dbReference type="Gene3D" id="3.40.50.720">
    <property type="entry name" value="NAD(P)-binding Rossmann-like Domain"/>
    <property type="match status" value="1"/>
</dbReference>
<evidence type="ECO:0000313" key="4">
    <source>
        <dbReference type="Proteomes" id="UP000012117"/>
    </source>
</evidence>
<protein>
    <submittedName>
        <fullName evidence="3">NAD-binding domain protein</fullName>
    </submittedName>
</protein>
<gene>
    <name evidence="3" type="ORF">LEP1GSC124_5507</name>
</gene>
<evidence type="ECO:0000259" key="2">
    <source>
        <dbReference type="Pfam" id="PF01370"/>
    </source>
</evidence>